<gene>
    <name evidence="1" type="ORF">H2199_007001</name>
</gene>
<sequence length="623" mass="69538">MASVSQWLVLTAEPSHDLSPAAAQTSPHPHTANHITEVLMLTPEPSRKESTSSSSLSRHSSQPHPSTIAIHRQRASFGSLYGPITLRIFDLLRLKCHQSALSQVNRKLYTLLIPPLYEKLRIPLDDYPHSQIYLYTMLDERNRGLQYIKSLEFYVRKASVKPSPGVHNVGQIWPSDLNFPHGSSIVLWSAQNNLRNVEFYYGSWLHGPKAASNAIKTVEHVNRVRITSNSYEGLKHIYILFKNRRISALHLDFRTLAPEKDPPRNNTLGKGADQTTTLLFAHLMPIKEATLSLTRLTLWNVDLSFCDKSWIPLLDHKALRKLELVRCFGTGRFLRNLINHPTTIYEPAHLESLVVVVDADADEAGDIVPAVDHFLQNTPISLEHLWLQLPRQNELPTLAHIARHGITLKNLHLDFSSNRAGESQHSSAHYDIDDLRKHLPRFANITQLGLSLQPFLHTKFTREDGSYLGPVLSKTNLATLVIPISPSDAHGTSALAEAPTQDMQAYICQKMATSIFQLGAKLCRQSRLPRQSNLRTITFRLPPPVGFATPSSSGASSPHAGQPEGVAAVRRRTVSCFTRGRLTVDGVSSETAVPISLNKLIDLGEEVDIIERMAVFGDDAFEV</sequence>
<evidence type="ECO:0000313" key="2">
    <source>
        <dbReference type="Proteomes" id="UP001172680"/>
    </source>
</evidence>
<name>A0ACC2YSU7_9PEZI</name>
<protein>
    <submittedName>
        <fullName evidence="1">Uncharacterized protein</fullName>
    </submittedName>
</protein>
<dbReference type="Proteomes" id="UP001172680">
    <property type="component" value="Unassembled WGS sequence"/>
</dbReference>
<dbReference type="EMBL" id="JAPDRP010000021">
    <property type="protein sequence ID" value="KAJ9638314.1"/>
    <property type="molecule type" value="Genomic_DNA"/>
</dbReference>
<organism evidence="1 2">
    <name type="scientific">Coniosporium tulheliwenetii</name>
    <dbReference type="NCBI Taxonomy" id="3383036"/>
    <lineage>
        <taxon>Eukaryota</taxon>
        <taxon>Fungi</taxon>
        <taxon>Dikarya</taxon>
        <taxon>Ascomycota</taxon>
        <taxon>Pezizomycotina</taxon>
        <taxon>Dothideomycetes</taxon>
        <taxon>Dothideomycetes incertae sedis</taxon>
        <taxon>Coniosporium</taxon>
    </lineage>
</organism>
<comment type="caution">
    <text evidence="1">The sequence shown here is derived from an EMBL/GenBank/DDBJ whole genome shotgun (WGS) entry which is preliminary data.</text>
</comment>
<accession>A0ACC2YSU7</accession>
<keyword evidence="2" id="KW-1185">Reference proteome</keyword>
<proteinExistence type="predicted"/>
<reference evidence="1" key="1">
    <citation type="submission" date="2022-10" db="EMBL/GenBank/DDBJ databases">
        <title>Culturing micro-colonial fungi from biological soil crusts in the Mojave desert and describing Neophaeococcomyces mojavensis, and introducing the new genera and species Taxawa tesnikishii.</title>
        <authorList>
            <person name="Kurbessoian T."/>
            <person name="Stajich J.E."/>
        </authorList>
    </citation>
    <scope>NUCLEOTIDE SEQUENCE</scope>
    <source>
        <strain evidence="1">JES_115</strain>
    </source>
</reference>
<evidence type="ECO:0000313" key="1">
    <source>
        <dbReference type="EMBL" id="KAJ9638314.1"/>
    </source>
</evidence>